<proteinExistence type="predicted"/>
<dbReference type="AlphaFoldDB" id="A0A934TS57"/>
<evidence type="ECO:0008006" key="4">
    <source>
        <dbReference type="Google" id="ProtNLM"/>
    </source>
</evidence>
<feature type="transmembrane region" description="Helical" evidence="1">
    <location>
        <begin position="50"/>
        <end position="68"/>
    </location>
</feature>
<dbReference type="Proteomes" id="UP000630528">
    <property type="component" value="Unassembled WGS sequence"/>
</dbReference>
<keyword evidence="1" id="KW-0812">Transmembrane</keyword>
<keyword evidence="1" id="KW-0472">Membrane</keyword>
<reference evidence="2" key="2">
    <citation type="submission" date="2021-01" db="EMBL/GenBank/DDBJ databases">
        <authorList>
            <person name="Kang M."/>
        </authorList>
    </citation>
    <scope>NUCLEOTIDE SEQUENCE</scope>
    <source>
        <strain evidence="2">KACC 17527</strain>
    </source>
</reference>
<sequence>MNPIKLVAIALIVLGVLALAYGGFSYTKDTTVVKLGPIELSAKEKQTVNVPMWAGIGAIVVGGLLLVLGGKKG</sequence>
<keyword evidence="3" id="KW-1185">Reference proteome</keyword>
<gene>
    <name evidence="2" type="ORF">JJB11_09605</name>
</gene>
<organism evidence="2 3">
    <name type="scientific">Ramlibacter ginsenosidimutans</name>
    <dbReference type="NCBI Taxonomy" id="502333"/>
    <lineage>
        <taxon>Bacteria</taxon>
        <taxon>Pseudomonadati</taxon>
        <taxon>Pseudomonadota</taxon>
        <taxon>Betaproteobacteria</taxon>
        <taxon>Burkholderiales</taxon>
        <taxon>Comamonadaceae</taxon>
        <taxon>Ramlibacter</taxon>
    </lineage>
</organism>
<reference evidence="2" key="1">
    <citation type="journal article" date="2012" name="J. Microbiol. Biotechnol.">
        <title>Ramlibacter ginsenosidimutans sp. nov., with ginsenoside-converting activity.</title>
        <authorList>
            <person name="Wang L."/>
            <person name="An D.S."/>
            <person name="Kim S.G."/>
            <person name="Jin F.X."/>
            <person name="Kim S.C."/>
            <person name="Lee S.T."/>
            <person name="Im W.T."/>
        </authorList>
    </citation>
    <scope>NUCLEOTIDE SEQUENCE</scope>
    <source>
        <strain evidence="2">KACC 17527</strain>
    </source>
</reference>
<evidence type="ECO:0000313" key="3">
    <source>
        <dbReference type="Proteomes" id="UP000630528"/>
    </source>
</evidence>
<comment type="caution">
    <text evidence="2">The sequence shown here is derived from an EMBL/GenBank/DDBJ whole genome shotgun (WGS) entry which is preliminary data.</text>
</comment>
<dbReference type="RefSeq" id="WP_201169296.1">
    <property type="nucleotide sequence ID" value="NZ_JAEPWM010000003.1"/>
</dbReference>
<evidence type="ECO:0000256" key="1">
    <source>
        <dbReference type="SAM" id="Phobius"/>
    </source>
</evidence>
<keyword evidence="1" id="KW-1133">Transmembrane helix</keyword>
<name>A0A934TS57_9BURK</name>
<accession>A0A934TS57</accession>
<evidence type="ECO:0000313" key="2">
    <source>
        <dbReference type="EMBL" id="MBK6006345.1"/>
    </source>
</evidence>
<protein>
    <recommendedName>
        <fullName evidence="4">DUF3185 domain-containing protein</fullName>
    </recommendedName>
</protein>
<dbReference type="EMBL" id="JAEPWM010000003">
    <property type="protein sequence ID" value="MBK6006345.1"/>
    <property type="molecule type" value="Genomic_DNA"/>
</dbReference>